<dbReference type="EMBL" id="BMDO01000005">
    <property type="protein sequence ID" value="GGI50938.1"/>
    <property type="molecule type" value="Genomic_DNA"/>
</dbReference>
<proteinExistence type="predicted"/>
<dbReference type="Proteomes" id="UP000662074">
    <property type="component" value="Unassembled WGS sequence"/>
</dbReference>
<dbReference type="AlphaFoldDB" id="A0A917J8X1"/>
<comment type="caution">
    <text evidence="1">The sequence shown here is derived from an EMBL/GenBank/DDBJ whole genome shotgun (WGS) entry which is preliminary data.</text>
</comment>
<accession>A0A917J8X1</accession>
<evidence type="ECO:0000313" key="2">
    <source>
        <dbReference type="Proteomes" id="UP000662074"/>
    </source>
</evidence>
<name>A0A917J8X1_9SPHI</name>
<reference evidence="1" key="1">
    <citation type="journal article" date="2014" name="Int. J. Syst. Evol. Microbiol.">
        <title>Complete genome sequence of Corynebacterium casei LMG S-19264T (=DSM 44701T), isolated from a smear-ripened cheese.</title>
        <authorList>
            <consortium name="US DOE Joint Genome Institute (JGI-PGF)"/>
            <person name="Walter F."/>
            <person name="Albersmeier A."/>
            <person name="Kalinowski J."/>
            <person name="Ruckert C."/>
        </authorList>
    </citation>
    <scope>NUCLEOTIDE SEQUENCE</scope>
    <source>
        <strain evidence="1">CCM 8711</strain>
    </source>
</reference>
<sequence length="102" mass="11467">MISFLSGCSLNSPVYFGSKFTSTNEVQSFYSTKDINRPFEVIGHMNASTGRSESSQIRTRQLVIEKAKEIGGDGVVYSELNRQVNQKTTDDFTMKVDVIKFK</sequence>
<organism evidence="1 2">
    <name type="scientific">Mucilaginibacter galii</name>
    <dbReference type="NCBI Taxonomy" id="2005073"/>
    <lineage>
        <taxon>Bacteria</taxon>
        <taxon>Pseudomonadati</taxon>
        <taxon>Bacteroidota</taxon>
        <taxon>Sphingobacteriia</taxon>
        <taxon>Sphingobacteriales</taxon>
        <taxon>Sphingobacteriaceae</taxon>
        <taxon>Mucilaginibacter</taxon>
    </lineage>
</organism>
<keyword evidence="2" id="KW-1185">Reference proteome</keyword>
<reference evidence="1" key="2">
    <citation type="submission" date="2020-09" db="EMBL/GenBank/DDBJ databases">
        <authorList>
            <person name="Sun Q."/>
            <person name="Sedlacek I."/>
        </authorList>
    </citation>
    <scope>NUCLEOTIDE SEQUENCE</scope>
    <source>
        <strain evidence="1">CCM 8711</strain>
    </source>
</reference>
<protein>
    <submittedName>
        <fullName evidence="1">Uncharacterized protein</fullName>
    </submittedName>
</protein>
<evidence type="ECO:0000313" key="1">
    <source>
        <dbReference type="EMBL" id="GGI50938.1"/>
    </source>
</evidence>
<gene>
    <name evidence="1" type="ORF">GCM10011425_21500</name>
</gene>